<dbReference type="GO" id="GO:0004252">
    <property type="term" value="F:serine-type endopeptidase activity"/>
    <property type="evidence" value="ECO:0007669"/>
    <property type="project" value="InterPro"/>
</dbReference>
<keyword evidence="5 6" id="KW-0720">Serine protease</keyword>
<evidence type="ECO:0000256" key="6">
    <source>
        <dbReference type="RuleBase" id="RU004296"/>
    </source>
</evidence>
<proteinExistence type="inferred from homology"/>
<sequence length="454" mass="51629">MKVKLRVILLSAVLMLVVWFSGKATVFAAFDYAASDGIIENQEIPEIAELNPETLPIAPTEKPTSGPLEIDQRQVKPIKYLYERGAERVIGEDQRQLVTDHLSTPYKQVVFLNMTFANGKTYLGSGTMIGEDTVLTAAHNVYAHSVGWAKEVTVYAGKKGDQYTIGKAKSEKMWTFNKWTENTDPNYDLAVIKLDSKLGKKTGTLGMTSKIKKDEWLEVSGYPADKPDFMQYKATGTLKKITDYILYYDMDTFNGQSGSSVRNHKNQVVAVHTFGDVEYNGGVRLNALKIDYIKHWMNTPVAHPYSKYVKLNHQHIPIWTNLELSYRDDSKIVKPGDVYFAKYAYNHPDGQRYYSLYKTNGEWIGYTNGHSIAPIKKVTSQKFNKQVKINKGKVTVWKGLQLKQKVSVKHIKAGHQYKAKDVYYHPNGKKYYGLYDKKGKRIGYIDSRIVTVVK</sequence>
<dbReference type="AlphaFoldDB" id="A0A2A4GZN7"/>
<dbReference type="Gene3D" id="2.40.10.10">
    <property type="entry name" value="Trypsin-like serine proteases"/>
    <property type="match status" value="2"/>
</dbReference>
<dbReference type="InterPro" id="IPR050966">
    <property type="entry name" value="Glutamyl_endopeptidase"/>
</dbReference>
<keyword evidence="3" id="KW-0732">Signal</keyword>
<dbReference type="EMBL" id="MWUU01000002">
    <property type="protein sequence ID" value="PCF56771.1"/>
    <property type="molecule type" value="Genomic_DNA"/>
</dbReference>
<dbReference type="RefSeq" id="WP_096591357.1">
    <property type="nucleotide sequence ID" value="NZ_MWRM01000006.1"/>
</dbReference>
<reference evidence="8 9" key="1">
    <citation type="journal article" date="2017" name="PLoS ONE">
        <title>Development of a real-time PCR for detection of Staphylococcus pseudintermedius using a novel automated comparison of whole-genome sequences.</title>
        <authorList>
            <person name="Verstappen K.M."/>
            <person name="Huijbregts L."/>
            <person name="Spaninks M."/>
            <person name="Wagenaar J.A."/>
            <person name="Fluit A.C."/>
            <person name="Duim B."/>
        </authorList>
    </citation>
    <scope>NUCLEOTIDE SEQUENCE [LARGE SCALE GENOMIC DNA]</scope>
    <source>
        <strain evidence="8 9">215070706401-1</strain>
    </source>
</reference>
<evidence type="ECO:0000313" key="9">
    <source>
        <dbReference type="Proteomes" id="UP000218335"/>
    </source>
</evidence>
<evidence type="ECO:0000259" key="7">
    <source>
        <dbReference type="Pfam" id="PF00089"/>
    </source>
</evidence>
<name>A0A2A4GZN7_9STAP</name>
<dbReference type="InterPro" id="IPR043504">
    <property type="entry name" value="Peptidase_S1_PA_chymotrypsin"/>
</dbReference>
<dbReference type="Pfam" id="PF00089">
    <property type="entry name" value="Trypsin"/>
    <property type="match status" value="1"/>
</dbReference>
<keyword evidence="2 6" id="KW-0645">Protease</keyword>
<evidence type="ECO:0000256" key="1">
    <source>
        <dbReference type="ARBA" id="ARBA00008764"/>
    </source>
</evidence>
<gene>
    <name evidence="8" type="ORF">B5C08_01685</name>
</gene>
<dbReference type="GO" id="GO:0006508">
    <property type="term" value="P:proteolysis"/>
    <property type="evidence" value="ECO:0007669"/>
    <property type="project" value="UniProtKB-KW"/>
</dbReference>
<evidence type="ECO:0000313" key="8">
    <source>
        <dbReference type="EMBL" id="PCF56771.1"/>
    </source>
</evidence>
<dbReference type="InterPro" id="IPR009003">
    <property type="entry name" value="Peptidase_S1_PA"/>
</dbReference>
<dbReference type="InterPro" id="IPR008256">
    <property type="entry name" value="Peptidase_S1B"/>
</dbReference>
<feature type="domain" description="Peptidase S1" evidence="7">
    <location>
        <begin position="118"/>
        <end position="296"/>
    </location>
</feature>
<dbReference type="PANTHER" id="PTHR15462">
    <property type="entry name" value="SERINE PROTEASE"/>
    <property type="match status" value="1"/>
</dbReference>
<dbReference type="PRINTS" id="PR00839">
    <property type="entry name" value="V8PROTEASE"/>
</dbReference>
<keyword evidence="4 6" id="KW-0378">Hydrolase</keyword>
<dbReference type="PANTHER" id="PTHR15462:SF8">
    <property type="entry name" value="SERINE PROTEASE"/>
    <property type="match status" value="1"/>
</dbReference>
<evidence type="ECO:0000256" key="5">
    <source>
        <dbReference type="ARBA" id="ARBA00022825"/>
    </source>
</evidence>
<comment type="caution">
    <text evidence="8">The sequence shown here is derived from an EMBL/GenBank/DDBJ whole genome shotgun (WGS) entry which is preliminary data.</text>
</comment>
<dbReference type="InterPro" id="IPR001254">
    <property type="entry name" value="Trypsin_dom"/>
</dbReference>
<dbReference type="Proteomes" id="UP000218335">
    <property type="component" value="Unassembled WGS sequence"/>
</dbReference>
<accession>A0A2A4GZN7</accession>
<dbReference type="EC" id="3.4.21.-" evidence="6"/>
<comment type="similarity">
    <text evidence="1 6">Belongs to the peptidase S1B family.</text>
</comment>
<evidence type="ECO:0000256" key="3">
    <source>
        <dbReference type="ARBA" id="ARBA00022729"/>
    </source>
</evidence>
<evidence type="ECO:0000256" key="4">
    <source>
        <dbReference type="ARBA" id="ARBA00022801"/>
    </source>
</evidence>
<protein>
    <recommendedName>
        <fullName evidence="6">Serine protease</fullName>
        <ecNumber evidence="6">3.4.21.-</ecNumber>
    </recommendedName>
</protein>
<dbReference type="SUPFAM" id="SSF50494">
    <property type="entry name" value="Trypsin-like serine proteases"/>
    <property type="match status" value="1"/>
</dbReference>
<organism evidence="8 9">
    <name type="scientific">Staphylococcus delphini</name>
    <dbReference type="NCBI Taxonomy" id="53344"/>
    <lineage>
        <taxon>Bacteria</taxon>
        <taxon>Bacillati</taxon>
        <taxon>Bacillota</taxon>
        <taxon>Bacilli</taxon>
        <taxon>Bacillales</taxon>
        <taxon>Staphylococcaceae</taxon>
        <taxon>Staphylococcus</taxon>
        <taxon>Staphylococcus intermedius group</taxon>
    </lineage>
</organism>
<evidence type="ECO:0000256" key="2">
    <source>
        <dbReference type="ARBA" id="ARBA00022670"/>
    </source>
</evidence>